<dbReference type="InterPro" id="IPR043128">
    <property type="entry name" value="Rev_trsase/Diguanyl_cyclase"/>
</dbReference>
<dbReference type="GO" id="GO:0003676">
    <property type="term" value="F:nucleic acid binding"/>
    <property type="evidence" value="ECO:0007669"/>
    <property type="project" value="InterPro"/>
</dbReference>
<dbReference type="Gene3D" id="1.10.340.70">
    <property type="match status" value="1"/>
</dbReference>
<dbReference type="PANTHER" id="PTHR47331">
    <property type="entry name" value="PHD-TYPE DOMAIN-CONTAINING PROTEIN"/>
    <property type="match status" value="1"/>
</dbReference>
<dbReference type="Gene3D" id="3.30.70.270">
    <property type="match status" value="1"/>
</dbReference>
<dbReference type="GO" id="GO:0015074">
    <property type="term" value="P:DNA integration"/>
    <property type="evidence" value="ECO:0007669"/>
    <property type="project" value="InterPro"/>
</dbReference>
<feature type="domain" description="Integrase catalytic" evidence="2">
    <location>
        <begin position="1161"/>
        <end position="1364"/>
    </location>
</feature>
<dbReference type="InterPro" id="IPR043502">
    <property type="entry name" value="DNA/RNA_pol_sf"/>
</dbReference>
<dbReference type="Pfam" id="PF18701">
    <property type="entry name" value="DUF5641"/>
    <property type="match status" value="1"/>
</dbReference>
<dbReference type="Pfam" id="PF05380">
    <property type="entry name" value="Peptidase_A17"/>
    <property type="match status" value="1"/>
</dbReference>
<dbReference type="GO" id="GO:0042575">
    <property type="term" value="C:DNA polymerase complex"/>
    <property type="evidence" value="ECO:0007669"/>
    <property type="project" value="UniProtKB-ARBA"/>
</dbReference>
<dbReference type="Gene3D" id="3.30.420.10">
    <property type="entry name" value="Ribonuclease H-like superfamily/Ribonuclease H"/>
    <property type="match status" value="1"/>
</dbReference>
<dbReference type="EMBL" id="CADCXU010008403">
    <property type="protein sequence ID" value="CAA9999242.1"/>
    <property type="molecule type" value="Genomic_DNA"/>
</dbReference>
<dbReference type="Proteomes" id="UP000479000">
    <property type="component" value="Unassembled WGS sequence"/>
</dbReference>
<dbReference type="InterPro" id="IPR040676">
    <property type="entry name" value="DUF5641"/>
</dbReference>
<proteinExistence type="predicted"/>
<dbReference type="GO" id="GO:0071897">
    <property type="term" value="P:DNA biosynthetic process"/>
    <property type="evidence" value="ECO:0007669"/>
    <property type="project" value="UniProtKB-ARBA"/>
</dbReference>
<dbReference type="Gene3D" id="3.10.10.10">
    <property type="entry name" value="HIV Type 1 Reverse Transcriptase, subunit A, domain 1"/>
    <property type="match status" value="1"/>
</dbReference>
<feature type="compositionally biased region" description="Polar residues" evidence="1">
    <location>
        <begin position="189"/>
        <end position="203"/>
    </location>
</feature>
<sequence length="1482" mass="167117">MDDVPVHKPTLRDFCRLKRTITDVGSELLVIRNKGFAAVSSATDRTVFQGMCTTVDDLFLKLNDKWEEALDMAELLQLDSPFPSLEDKKTLREYKTAYYEIRSYHVQIQARTDPGHKLTECPRFRSASPGARLEMLQHFEGCRNCLYVGHRTNACPSPFSCRWCNMRHHSDLHLPTQPAAPTGAPPGNQRPNSPSTSGFAGASTDQRSGVLLGTVVAAICDAHGQQRTFRGVLDPGSQFSFITEDCARKLTLTAKPFRGAIAGVNQSPLCHVKGIVSVGFVSPLAETFQTEAIVVPSITPPLPQVALRSTRWEEYRAYPLSDTRFDEPGPISFLIGADLYPEIVIGRPIALFDASPRLIETVFGFTIIGRFYEDAHPHGAVALMAQTDLKTLVERFWQLEEPSTPGSLEEEPCEEFFLQTHYRTGDGRYVVRLPFKTANPPINPNINRVLNCFRSLENRLAKDEFLRREYSDQMSEYLHLGHMRPASGPPRYVLPHHAVVKEMGEQRKVRVVFDASFPSSSGSLNDHLLTGPKLQADLADILLNFRRFPFVFTCDIVKMFRQILVDPADRPYLQIAWRFAAHEPVSMYELTTVTFGLSCSPYLAQRVLRQHATNYQRQYPEAAAVILQNTYIDDITGGADSVEELCRLKIQLVELLLKGGFELSKWGSNHPSLLADDLTAGGAISWGPADLQTTKILGMKWEPQSDVFSYDIRSPPQSSTKRSILSVIARLYDPLGYLAPVIFLAKSIFQHTWRADTTWDSEVPSEIKTVWLRFIGQLPSLSAISIPRPLPRSSEPPMLVGFCDASALGYCAAAYLRTASTTGTRLTLLRAKTRLAPIKTLTIPRLELCGALLLGQLIASLSRLRHELDVQQVFCFTDSMTVLAWLKSPTHRLQVFVANRVQQVLMVTDADWWYHVQGSENPADVGSRGISPERLREHHLWWTGPSWALQPLDEWPISDSVEISELPETKPSALTLNVTLVRPHLIDMAARHSKYPRMIRSMAYANRFIWNTRALRTNQARRSGAITAAEFQTAETTYVRVLQRFYYAEFYGKPFNELPLELRRLNAFLDESDIIRVGGRLRNASISFEQKHPILLPKHSAFTRLVIDYYHLQNHHAGPATIIAAIQLRYWIPGVRNTIKTVKRKCATCARFSRSSVIPFMGDLPKSRFAGVRAFLITGVDFAGPFIHKLSKLRNARTEKAYLCLFICMSSRAVHLEVATGLSVEAFLDAFDRFVWRRGLPQEMLSDGGTNFRGADNYLRELAKTLNSPVAQDQLMDRTAPRGVKWNFNPPSSPHFGGGWEVAIRMVKELLNKTFGAQAYTLPELMTAFTKIEGIINSRPLQPLSADPEDLEPLTPGHFLVGQPLTSLPEPNYQRIPTNRLNRWQRVQERVQYFWGRWQAEYLASLQLRAKWDRHAPNLRVGDLVLIRDTAAPPAQWPLGRIQEVHPGSDDIVRVVTVRTSGGTYRRPAVKMIPLRLGDLHE</sequence>
<dbReference type="PANTHER" id="PTHR47331:SF1">
    <property type="entry name" value="GAG-LIKE PROTEIN"/>
    <property type="match status" value="1"/>
</dbReference>
<name>A0A6H5G9I5_9HEMI</name>
<dbReference type="InterPro" id="IPR041588">
    <property type="entry name" value="Integrase_H2C2"/>
</dbReference>
<accession>A0A6H5G9I5</accession>
<evidence type="ECO:0000313" key="4">
    <source>
        <dbReference type="Proteomes" id="UP000479000"/>
    </source>
</evidence>
<dbReference type="InterPro" id="IPR036397">
    <property type="entry name" value="RNaseH_sf"/>
</dbReference>
<evidence type="ECO:0000313" key="3">
    <source>
        <dbReference type="EMBL" id="CAA9999242.1"/>
    </source>
</evidence>
<feature type="region of interest" description="Disordered" evidence="1">
    <location>
        <begin position="175"/>
        <end position="203"/>
    </location>
</feature>
<dbReference type="SUPFAM" id="SSF56672">
    <property type="entry name" value="DNA/RNA polymerases"/>
    <property type="match status" value="1"/>
</dbReference>
<dbReference type="SUPFAM" id="SSF53098">
    <property type="entry name" value="Ribonuclease H-like"/>
    <property type="match status" value="1"/>
</dbReference>
<gene>
    <name evidence="3" type="ORF">NTEN_LOCUS5525</name>
</gene>
<protein>
    <recommendedName>
        <fullName evidence="2">Integrase catalytic domain-containing protein</fullName>
    </recommendedName>
</protein>
<reference evidence="3 4" key="1">
    <citation type="submission" date="2020-02" db="EMBL/GenBank/DDBJ databases">
        <authorList>
            <person name="Ferguson B K."/>
        </authorList>
    </citation>
    <scope>NUCLEOTIDE SEQUENCE [LARGE SCALE GENOMIC DNA]</scope>
</reference>
<dbReference type="OrthoDB" id="6516273at2759"/>
<dbReference type="InterPro" id="IPR001584">
    <property type="entry name" value="Integrase_cat-core"/>
</dbReference>
<feature type="compositionally biased region" description="Low complexity" evidence="1">
    <location>
        <begin position="175"/>
        <end position="187"/>
    </location>
</feature>
<evidence type="ECO:0000256" key="1">
    <source>
        <dbReference type="SAM" id="MobiDB-lite"/>
    </source>
</evidence>
<dbReference type="InterPro" id="IPR008042">
    <property type="entry name" value="Retrotrans_Pao"/>
</dbReference>
<dbReference type="InterPro" id="IPR012337">
    <property type="entry name" value="RNaseH-like_sf"/>
</dbReference>
<keyword evidence="4" id="KW-1185">Reference proteome</keyword>
<dbReference type="PROSITE" id="PS50994">
    <property type="entry name" value="INTEGRASE"/>
    <property type="match status" value="1"/>
</dbReference>
<dbReference type="Pfam" id="PF17921">
    <property type="entry name" value="Integrase_H2C2"/>
    <property type="match status" value="1"/>
</dbReference>
<organism evidence="3 4">
    <name type="scientific">Nesidiocoris tenuis</name>
    <dbReference type="NCBI Taxonomy" id="355587"/>
    <lineage>
        <taxon>Eukaryota</taxon>
        <taxon>Metazoa</taxon>
        <taxon>Ecdysozoa</taxon>
        <taxon>Arthropoda</taxon>
        <taxon>Hexapoda</taxon>
        <taxon>Insecta</taxon>
        <taxon>Pterygota</taxon>
        <taxon>Neoptera</taxon>
        <taxon>Paraneoptera</taxon>
        <taxon>Hemiptera</taxon>
        <taxon>Heteroptera</taxon>
        <taxon>Panheteroptera</taxon>
        <taxon>Cimicomorpha</taxon>
        <taxon>Miridae</taxon>
        <taxon>Dicyphina</taxon>
        <taxon>Nesidiocoris</taxon>
    </lineage>
</organism>
<evidence type="ECO:0000259" key="2">
    <source>
        <dbReference type="PROSITE" id="PS50994"/>
    </source>
</evidence>